<dbReference type="EMBL" id="BSYI01000031">
    <property type="protein sequence ID" value="GMG84176.1"/>
    <property type="molecule type" value="Genomic_DNA"/>
</dbReference>
<sequence>MRGAPRGQMRGAARGQMRGGVAIGSGAVVPRLAAAGDPREKAPKPQPVEDVMTRSIAAACRALALAVPFGLPAVLPAALPIALPAALVAAVPAPGAADAPALSIELNRLEPSGAACQAYMVMENGTDARFESLALDLVLFDAEGIIVRRLAVELGPVAAAKMRVKVFGIDGLACDAIGRILVNGVVSCDTGAGARDDCAGMIRTRSRASAEFLD</sequence>
<proteinExistence type="predicted"/>
<name>A0ABQ6LNZ8_9RHOB</name>
<gene>
    <name evidence="1" type="ORF">LNKW23_33900</name>
</gene>
<reference evidence="1 2" key="1">
    <citation type="submission" date="2023-04" db="EMBL/GenBank/DDBJ databases">
        <title>Marinoamorphus aggregata gen. nov., sp. Nov., isolate from tissue of brittle star Ophioplocus japonicus.</title>
        <authorList>
            <person name="Kawano K."/>
            <person name="Sawayama S."/>
            <person name="Nakagawa S."/>
        </authorList>
    </citation>
    <scope>NUCLEOTIDE SEQUENCE [LARGE SCALE GENOMIC DNA]</scope>
    <source>
        <strain evidence="1 2">NKW23</strain>
    </source>
</reference>
<protein>
    <recommendedName>
        <fullName evidence="3">Tat pathway signal sequence domain protein</fullName>
    </recommendedName>
</protein>
<accession>A0ABQ6LNZ8</accession>
<keyword evidence="2" id="KW-1185">Reference proteome</keyword>
<comment type="caution">
    <text evidence="1">The sequence shown here is derived from an EMBL/GenBank/DDBJ whole genome shotgun (WGS) entry which is preliminary data.</text>
</comment>
<dbReference type="Proteomes" id="UP001239909">
    <property type="component" value="Unassembled WGS sequence"/>
</dbReference>
<evidence type="ECO:0008006" key="3">
    <source>
        <dbReference type="Google" id="ProtNLM"/>
    </source>
</evidence>
<evidence type="ECO:0000313" key="1">
    <source>
        <dbReference type="EMBL" id="GMG84176.1"/>
    </source>
</evidence>
<organism evidence="1 2">
    <name type="scientific">Paralimibaculum aggregatum</name>
    <dbReference type="NCBI Taxonomy" id="3036245"/>
    <lineage>
        <taxon>Bacteria</taxon>
        <taxon>Pseudomonadati</taxon>
        <taxon>Pseudomonadota</taxon>
        <taxon>Alphaproteobacteria</taxon>
        <taxon>Rhodobacterales</taxon>
        <taxon>Paracoccaceae</taxon>
        <taxon>Paralimibaculum</taxon>
    </lineage>
</organism>
<evidence type="ECO:0000313" key="2">
    <source>
        <dbReference type="Proteomes" id="UP001239909"/>
    </source>
</evidence>